<protein>
    <submittedName>
        <fullName evidence="7">Multidrug-efflux transporter 2 regulator</fullName>
    </submittedName>
</protein>
<keyword evidence="8" id="KW-1185">Reference proteome</keyword>
<dbReference type="SUPFAM" id="SSF46955">
    <property type="entry name" value="Putative DNA-binding domain"/>
    <property type="match status" value="1"/>
</dbReference>
<dbReference type="AlphaFoldDB" id="A0A1L7LK55"/>
<accession>A0A1L7LK55</accession>
<reference evidence="7 8" key="1">
    <citation type="journal article" date="2016" name="Microbiol. Immunol.">
        <title>Complete genome sequence of Streptococcus troglodytae TKU31 isolated from the oral cavity of a chimpanzee (Pan troglodytes).</title>
        <authorList>
            <person name="Okamoto M."/>
            <person name="Naito M."/>
            <person name="Miyanohara M."/>
            <person name="Imai S."/>
            <person name="Nomura Y."/>
            <person name="Saito W."/>
            <person name="Momoi Y."/>
            <person name="Takada K."/>
            <person name="Miyabe-Nishiwaki T."/>
            <person name="Tomonaga M."/>
            <person name="Hanada N."/>
        </authorList>
    </citation>
    <scope>NUCLEOTIDE SEQUENCE [LARGE SCALE GENOMIC DNA]</scope>
    <source>
        <strain evidence="8">TKU 31</strain>
    </source>
</reference>
<keyword evidence="5" id="KW-0175">Coiled coil</keyword>
<organism evidence="7 8">
    <name type="scientific">Streptococcus troglodytae</name>
    <dbReference type="NCBI Taxonomy" id="1111760"/>
    <lineage>
        <taxon>Bacteria</taxon>
        <taxon>Bacillati</taxon>
        <taxon>Bacillota</taxon>
        <taxon>Bacilli</taxon>
        <taxon>Lactobacillales</taxon>
        <taxon>Streptococcaceae</taxon>
        <taxon>Streptococcus</taxon>
    </lineage>
</organism>
<dbReference type="GO" id="GO:0003700">
    <property type="term" value="F:DNA-binding transcription factor activity"/>
    <property type="evidence" value="ECO:0007669"/>
    <property type="project" value="InterPro"/>
</dbReference>
<evidence type="ECO:0000256" key="5">
    <source>
        <dbReference type="SAM" id="Coils"/>
    </source>
</evidence>
<evidence type="ECO:0000256" key="2">
    <source>
        <dbReference type="ARBA" id="ARBA00023015"/>
    </source>
</evidence>
<dbReference type="InterPro" id="IPR000551">
    <property type="entry name" value="MerR-type_HTH_dom"/>
</dbReference>
<evidence type="ECO:0000256" key="1">
    <source>
        <dbReference type="ARBA" id="ARBA00022491"/>
    </source>
</evidence>
<dbReference type="SMART" id="SM00422">
    <property type="entry name" value="HTH_MERR"/>
    <property type="match status" value="1"/>
</dbReference>
<keyword evidence="3" id="KW-0238">DNA-binding</keyword>
<dbReference type="EMBL" id="AP014612">
    <property type="protein sequence ID" value="BAQ24498.1"/>
    <property type="molecule type" value="Genomic_DNA"/>
</dbReference>
<dbReference type="Pfam" id="PF13411">
    <property type="entry name" value="MerR_1"/>
    <property type="match status" value="1"/>
</dbReference>
<dbReference type="KEGG" id="strg:SRT_12370"/>
<name>A0A1L7LK55_9STRE</name>
<evidence type="ECO:0000313" key="7">
    <source>
        <dbReference type="EMBL" id="BAQ24498.1"/>
    </source>
</evidence>
<feature type="coiled-coil region" evidence="5">
    <location>
        <begin position="76"/>
        <end position="120"/>
    </location>
</feature>
<dbReference type="Gene3D" id="1.10.1660.10">
    <property type="match status" value="1"/>
</dbReference>
<dbReference type="InterPro" id="IPR009061">
    <property type="entry name" value="DNA-bd_dom_put_sf"/>
</dbReference>
<feature type="domain" description="HTH merR-type" evidence="6">
    <location>
        <begin position="6"/>
        <end position="76"/>
    </location>
</feature>
<evidence type="ECO:0000313" key="8">
    <source>
        <dbReference type="Proteomes" id="UP000217758"/>
    </source>
</evidence>
<evidence type="ECO:0000259" key="6">
    <source>
        <dbReference type="PROSITE" id="PS50937"/>
    </source>
</evidence>
<evidence type="ECO:0000256" key="3">
    <source>
        <dbReference type="ARBA" id="ARBA00023125"/>
    </source>
</evidence>
<dbReference type="InterPro" id="IPR047057">
    <property type="entry name" value="MerR_fam"/>
</dbReference>
<dbReference type="PANTHER" id="PTHR30204:SF69">
    <property type="entry name" value="MERR-FAMILY TRANSCRIPTIONAL REGULATOR"/>
    <property type="match status" value="1"/>
</dbReference>
<sequence>MHQKELLSISQFAKMADITRANLIFYDKENILTPTFRSQGNGYRYYSFQQLNQAFTINHLRKIGLSLKAIKKFYQNNSLEEAANMAEQQNRLIQKQISELKQLQAHLDTFQKNLSELAQLKFPAYQIQKLSAKYLTLSPPYQNIREKTQSMYDFFRYCKENDIDYHGYLGRLFLKDKIQTSNFYEPSYLYFENMEGEYEMSAGNYFIYYDYSDGSNLSAIYQKVQSLLKEKG</sequence>
<gene>
    <name evidence="7" type="ORF">SRT_12370</name>
</gene>
<keyword evidence="4" id="KW-0804">Transcription</keyword>
<proteinExistence type="predicted"/>
<dbReference type="PANTHER" id="PTHR30204">
    <property type="entry name" value="REDOX-CYCLING DRUG-SENSING TRANSCRIPTIONAL ACTIVATOR SOXR"/>
    <property type="match status" value="1"/>
</dbReference>
<dbReference type="RefSeq" id="WP_128833410.1">
    <property type="nucleotide sequence ID" value="NZ_AP014612.1"/>
</dbReference>
<keyword evidence="2" id="KW-0805">Transcription regulation</keyword>
<evidence type="ECO:0000256" key="4">
    <source>
        <dbReference type="ARBA" id="ARBA00023163"/>
    </source>
</evidence>
<dbReference type="GO" id="GO:0003677">
    <property type="term" value="F:DNA binding"/>
    <property type="evidence" value="ECO:0007669"/>
    <property type="project" value="UniProtKB-KW"/>
</dbReference>
<dbReference type="Proteomes" id="UP000217758">
    <property type="component" value="Chromosome"/>
</dbReference>
<keyword evidence="1" id="KW-0678">Repressor</keyword>
<dbReference type="PROSITE" id="PS50937">
    <property type="entry name" value="HTH_MERR_2"/>
    <property type="match status" value="1"/>
</dbReference>